<accession>A0ACB8EBE2</accession>
<reference evidence="1" key="1">
    <citation type="submission" date="2021-08" db="EMBL/GenBank/DDBJ databases">
        <title>The first chromosome-level gecko genome reveals the dynamic sex chromosomes of Neotropical dwarf geckos (Sphaerodactylidae: Sphaerodactylus).</title>
        <authorList>
            <person name="Pinto B.J."/>
            <person name="Keating S.E."/>
            <person name="Gamble T."/>
        </authorList>
    </citation>
    <scope>NUCLEOTIDE SEQUENCE</scope>
    <source>
        <strain evidence="1">TG3544</strain>
    </source>
</reference>
<sequence>MRRVDHVPDLAETAALQRRRFRELQRQSRVFDARTRTIGVDLEGLDAQVNDKRIRDATERAWDATIAAEMKQNDKIMCILDQRQKKDALNIKKAVHEFHQTFQQPETRREFDLSDPQALKKDTPARMADNDPRCTVSGLQKFMGEDLNSVNRKRYQQEQAREWLLEQQKDWTNALADRKYADGLHDAHRLDLDQKAMDLQRADEETRRAVCAATKEFNRSQAIESGEKKKLEKQQELEDNAAEISSTLRGDLLSENPQQATSSFAPHRVITDRWKGMNQDQLKEIRDVQLQQVLEKLRLEEEERQRNAEWDRQRIQAARAELLFERHQQRQNRELRRALDNSNAQLFQDQKSRRAFLDEAVYANFPSGQYYTQFNTDSR</sequence>
<evidence type="ECO:0000313" key="1">
    <source>
        <dbReference type="EMBL" id="KAH7989688.1"/>
    </source>
</evidence>
<organism evidence="1 2">
    <name type="scientific">Sphaerodactylus townsendi</name>
    <dbReference type="NCBI Taxonomy" id="933632"/>
    <lineage>
        <taxon>Eukaryota</taxon>
        <taxon>Metazoa</taxon>
        <taxon>Chordata</taxon>
        <taxon>Craniata</taxon>
        <taxon>Vertebrata</taxon>
        <taxon>Euteleostomi</taxon>
        <taxon>Lepidosauria</taxon>
        <taxon>Squamata</taxon>
        <taxon>Bifurcata</taxon>
        <taxon>Gekkota</taxon>
        <taxon>Sphaerodactylidae</taxon>
        <taxon>Sphaerodactylus</taxon>
    </lineage>
</organism>
<name>A0ACB8EBE2_9SAUR</name>
<proteinExistence type="predicted"/>
<comment type="caution">
    <text evidence="1">The sequence shown here is derived from an EMBL/GenBank/DDBJ whole genome shotgun (WGS) entry which is preliminary data.</text>
</comment>
<protein>
    <submittedName>
        <fullName evidence="1">RIB43A-like with coiled-coils protein 2</fullName>
    </submittedName>
</protein>
<dbReference type="Proteomes" id="UP000827872">
    <property type="component" value="Linkage Group LG14"/>
</dbReference>
<keyword evidence="2" id="KW-1185">Reference proteome</keyword>
<gene>
    <name evidence="1" type="primary">RIBC2</name>
    <name evidence="1" type="ORF">K3G42_013039</name>
</gene>
<dbReference type="EMBL" id="CM037627">
    <property type="protein sequence ID" value="KAH7989688.1"/>
    <property type="molecule type" value="Genomic_DNA"/>
</dbReference>
<evidence type="ECO:0000313" key="2">
    <source>
        <dbReference type="Proteomes" id="UP000827872"/>
    </source>
</evidence>